<sequence>MNTSGVVSFAGYSLSGITTQMLTADIIPELPVEQQQLAQAIVDWREQLKNMSPEQLSQAIDEPFNNHENMSPCLIPASKATYSQWGYCYSFNCWRAAIKVAKNMYGDNPVIVNNSLKDLSLSIIKIHPRLYFKWIYNSLKVALNSLAYQDVFLSYIAKIITFAIILLCLLFLLKIIGITYLEKPAFLESPISVLAIISSSLLIIYGLLLWRGFNFSDFLIIILGYNFLVIIAAIVIFVLIRIIGIFKFSSSDLKFFLPIPTNLSAIMMTGIFFFLGGTFLTILVARPNARYIQAYSVFLPSILSLTALILVIFATQKIFNIFAKNA</sequence>
<feature type="transmembrane region" description="Helical" evidence="1">
    <location>
        <begin position="193"/>
        <end position="213"/>
    </location>
</feature>
<name>A0A552ATG5_MICAE</name>
<keyword evidence="1" id="KW-0472">Membrane</keyword>
<evidence type="ECO:0000313" key="2">
    <source>
        <dbReference type="EMBL" id="TRT88769.1"/>
    </source>
</evidence>
<feature type="transmembrane region" description="Helical" evidence="1">
    <location>
        <begin position="291"/>
        <end position="314"/>
    </location>
</feature>
<feature type="transmembrane region" description="Helical" evidence="1">
    <location>
        <begin position="159"/>
        <end position="181"/>
    </location>
</feature>
<gene>
    <name evidence="2" type="ORF">EWV63_05285</name>
</gene>
<evidence type="ECO:0000313" key="3">
    <source>
        <dbReference type="Proteomes" id="UP000316280"/>
    </source>
</evidence>
<feature type="transmembrane region" description="Helical" evidence="1">
    <location>
        <begin position="263"/>
        <end position="285"/>
    </location>
</feature>
<organism evidence="2 3">
    <name type="scientific">Microcystis aeruginosa Ma_OC_H_19870700_S124</name>
    <dbReference type="NCBI Taxonomy" id="2486262"/>
    <lineage>
        <taxon>Bacteria</taxon>
        <taxon>Bacillati</taxon>
        <taxon>Cyanobacteriota</taxon>
        <taxon>Cyanophyceae</taxon>
        <taxon>Oscillatoriophycideae</taxon>
        <taxon>Chroococcales</taxon>
        <taxon>Microcystaceae</taxon>
        <taxon>Microcystis</taxon>
    </lineage>
</organism>
<feature type="transmembrane region" description="Helical" evidence="1">
    <location>
        <begin position="219"/>
        <end position="243"/>
    </location>
</feature>
<keyword evidence="1" id="KW-0812">Transmembrane</keyword>
<evidence type="ECO:0000256" key="1">
    <source>
        <dbReference type="SAM" id="Phobius"/>
    </source>
</evidence>
<proteinExistence type="predicted"/>
<reference evidence="2 3" key="1">
    <citation type="submission" date="2019-01" db="EMBL/GenBank/DDBJ databases">
        <title>Coherence of Microcystis species and biogeography revealed through population genomics.</title>
        <authorList>
            <person name="Perez-Carrascal O.M."/>
            <person name="Terrat Y."/>
            <person name="Giani A."/>
            <person name="Fortin N."/>
            <person name="Tromas N."/>
            <person name="Shapiro B.J."/>
        </authorList>
    </citation>
    <scope>NUCLEOTIDE SEQUENCE [LARGE SCALE GENOMIC DNA]</scope>
    <source>
        <strain evidence="2">Ma_OC_H_19870700_S124</strain>
    </source>
</reference>
<dbReference type="Proteomes" id="UP000316280">
    <property type="component" value="Unassembled WGS sequence"/>
</dbReference>
<comment type="caution">
    <text evidence="2">The sequence shown here is derived from an EMBL/GenBank/DDBJ whole genome shotgun (WGS) entry which is preliminary data.</text>
</comment>
<dbReference type="AlphaFoldDB" id="A0A552ATG5"/>
<accession>A0A552ATG5</accession>
<dbReference type="EMBL" id="SFBR01000046">
    <property type="protein sequence ID" value="TRT88769.1"/>
    <property type="molecule type" value="Genomic_DNA"/>
</dbReference>
<keyword evidence="1" id="KW-1133">Transmembrane helix</keyword>
<protein>
    <submittedName>
        <fullName evidence="2">Uncharacterized protein</fullName>
    </submittedName>
</protein>